<keyword evidence="5 11" id="KW-0812">Transmembrane</keyword>
<keyword evidence="3" id="KW-0813">Transport</keyword>
<comment type="subcellular location">
    <subcellularLocation>
        <location evidence="1">Membrane</location>
        <topology evidence="1">Multi-pass membrane protein</topology>
    </subcellularLocation>
</comment>
<dbReference type="GO" id="GO:0051560">
    <property type="term" value="P:mitochondrial calcium ion homeostasis"/>
    <property type="evidence" value="ECO:0007669"/>
    <property type="project" value="InterPro"/>
</dbReference>
<evidence type="ECO:0000256" key="1">
    <source>
        <dbReference type="ARBA" id="ARBA00004141"/>
    </source>
</evidence>
<feature type="domain" description="Calcium uniporter protein C-terminal" evidence="12">
    <location>
        <begin position="188"/>
        <end position="342"/>
    </location>
</feature>
<dbReference type="EMBL" id="JAGGNH010000007">
    <property type="protein sequence ID" value="KAJ0967084.1"/>
    <property type="molecule type" value="Genomic_DNA"/>
</dbReference>
<dbReference type="PANTHER" id="PTHR13462">
    <property type="entry name" value="CALCIUM UNIPORTER PROTEIN, MITOCHONDRIAL"/>
    <property type="match status" value="1"/>
</dbReference>
<feature type="transmembrane region" description="Helical" evidence="11">
    <location>
        <begin position="258"/>
        <end position="278"/>
    </location>
</feature>
<dbReference type="InterPro" id="IPR039055">
    <property type="entry name" value="MCU_fam"/>
</dbReference>
<evidence type="ECO:0000313" key="14">
    <source>
        <dbReference type="Proteomes" id="UP001085076"/>
    </source>
</evidence>
<dbReference type="InterPro" id="IPR006769">
    <property type="entry name" value="MCU_C"/>
</dbReference>
<evidence type="ECO:0000256" key="8">
    <source>
        <dbReference type="ARBA" id="ARBA00023065"/>
    </source>
</evidence>
<dbReference type="AlphaFoldDB" id="A0A9D5H8C7"/>
<dbReference type="GO" id="GO:1990246">
    <property type="term" value="C:uniplex complex"/>
    <property type="evidence" value="ECO:0007669"/>
    <property type="project" value="TreeGrafter"/>
</dbReference>
<evidence type="ECO:0000256" key="7">
    <source>
        <dbReference type="ARBA" id="ARBA00022989"/>
    </source>
</evidence>
<reference evidence="13" key="1">
    <citation type="submission" date="2021-03" db="EMBL/GenBank/DDBJ databases">
        <authorList>
            <person name="Li Z."/>
            <person name="Yang C."/>
        </authorList>
    </citation>
    <scope>NUCLEOTIDE SEQUENCE</scope>
    <source>
        <strain evidence="13">Dzin_1.0</strain>
        <tissue evidence="13">Leaf</tissue>
    </source>
</reference>
<keyword evidence="6" id="KW-0106">Calcium</keyword>
<feature type="transmembrane region" description="Helical" evidence="11">
    <location>
        <begin position="284"/>
        <end position="304"/>
    </location>
</feature>
<evidence type="ECO:0000256" key="11">
    <source>
        <dbReference type="SAM" id="Phobius"/>
    </source>
</evidence>
<evidence type="ECO:0000256" key="9">
    <source>
        <dbReference type="ARBA" id="ARBA00023136"/>
    </source>
</evidence>
<keyword evidence="7 11" id="KW-1133">Transmembrane helix</keyword>
<dbReference type="GO" id="GO:0036444">
    <property type="term" value="P:calcium import into the mitochondrion"/>
    <property type="evidence" value="ECO:0007669"/>
    <property type="project" value="TreeGrafter"/>
</dbReference>
<keyword evidence="9 11" id="KW-0472">Membrane</keyword>
<reference evidence="13" key="2">
    <citation type="journal article" date="2022" name="Hortic Res">
        <title>The genome of Dioscorea zingiberensis sheds light on the biosynthesis, origin and evolution of the medicinally important diosgenin saponins.</title>
        <authorList>
            <person name="Li Y."/>
            <person name="Tan C."/>
            <person name="Li Z."/>
            <person name="Guo J."/>
            <person name="Li S."/>
            <person name="Chen X."/>
            <person name="Wang C."/>
            <person name="Dai X."/>
            <person name="Yang H."/>
            <person name="Song W."/>
            <person name="Hou L."/>
            <person name="Xu J."/>
            <person name="Tong Z."/>
            <person name="Xu A."/>
            <person name="Yuan X."/>
            <person name="Wang W."/>
            <person name="Yang Q."/>
            <person name="Chen L."/>
            <person name="Sun Z."/>
            <person name="Wang K."/>
            <person name="Pan B."/>
            <person name="Chen J."/>
            <person name="Bao Y."/>
            <person name="Liu F."/>
            <person name="Qi X."/>
            <person name="Gang D.R."/>
            <person name="Wen J."/>
            <person name="Li J."/>
        </authorList>
    </citation>
    <scope>NUCLEOTIDE SEQUENCE</scope>
    <source>
        <strain evidence="13">Dzin_1.0</strain>
    </source>
</reference>
<evidence type="ECO:0000256" key="2">
    <source>
        <dbReference type="ARBA" id="ARBA00005653"/>
    </source>
</evidence>
<evidence type="ECO:0000256" key="3">
    <source>
        <dbReference type="ARBA" id="ARBA00022448"/>
    </source>
</evidence>
<dbReference type="PANTHER" id="PTHR13462:SF31">
    <property type="entry name" value="CALCIUM UNIPORTER PROTEIN 1, MITOCHONDRIAL"/>
    <property type="match status" value="1"/>
</dbReference>
<accession>A0A9D5H8C7</accession>
<keyword evidence="8" id="KW-0406">Ion transport</keyword>
<comment type="similarity">
    <text evidence="2">Belongs to the MCU (TC 1.A.77) family.</text>
</comment>
<feature type="compositionally biased region" description="Polar residues" evidence="10">
    <location>
        <begin position="31"/>
        <end position="41"/>
    </location>
</feature>
<evidence type="ECO:0000259" key="12">
    <source>
        <dbReference type="Pfam" id="PF04678"/>
    </source>
</evidence>
<dbReference type="GO" id="GO:0005262">
    <property type="term" value="F:calcium channel activity"/>
    <property type="evidence" value="ECO:0007669"/>
    <property type="project" value="TreeGrafter"/>
</dbReference>
<name>A0A9D5H8C7_9LILI</name>
<proteinExistence type="inferred from homology"/>
<keyword evidence="14" id="KW-1185">Reference proteome</keyword>
<dbReference type="Proteomes" id="UP001085076">
    <property type="component" value="Miscellaneous, Linkage group lg07"/>
</dbReference>
<feature type="region of interest" description="Disordered" evidence="10">
    <location>
        <begin position="18"/>
        <end position="41"/>
    </location>
</feature>
<dbReference type="Pfam" id="PF04678">
    <property type="entry name" value="MCU"/>
    <property type="match status" value="1"/>
</dbReference>
<evidence type="ECO:0000256" key="10">
    <source>
        <dbReference type="SAM" id="MobiDB-lite"/>
    </source>
</evidence>
<keyword evidence="4" id="KW-0109">Calcium transport</keyword>
<evidence type="ECO:0000256" key="5">
    <source>
        <dbReference type="ARBA" id="ARBA00022692"/>
    </source>
</evidence>
<organism evidence="13 14">
    <name type="scientific">Dioscorea zingiberensis</name>
    <dbReference type="NCBI Taxonomy" id="325984"/>
    <lineage>
        <taxon>Eukaryota</taxon>
        <taxon>Viridiplantae</taxon>
        <taxon>Streptophyta</taxon>
        <taxon>Embryophyta</taxon>
        <taxon>Tracheophyta</taxon>
        <taxon>Spermatophyta</taxon>
        <taxon>Magnoliopsida</taxon>
        <taxon>Liliopsida</taxon>
        <taxon>Dioscoreales</taxon>
        <taxon>Dioscoreaceae</taxon>
        <taxon>Dioscorea</taxon>
    </lineage>
</organism>
<dbReference type="GO" id="GO:0015292">
    <property type="term" value="F:uniporter activity"/>
    <property type="evidence" value="ECO:0007669"/>
    <property type="project" value="TreeGrafter"/>
</dbReference>
<gene>
    <name evidence="13" type="ORF">J5N97_024001</name>
</gene>
<evidence type="ECO:0000256" key="4">
    <source>
        <dbReference type="ARBA" id="ARBA00022568"/>
    </source>
</evidence>
<evidence type="ECO:0000313" key="13">
    <source>
        <dbReference type="EMBL" id="KAJ0967084.1"/>
    </source>
</evidence>
<evidence type="ECO:0000256" key="6">
    <source>
        <dbReference type="ARBA" id="ARBA00022837"/>
    </source>
</evidence>
<comment type="caution">
    <text evidence="13">The sequence shown here is derived from an EMBL/GenBank/DDBJ whole genome shotgun (WGS) entry which is preliminary data.</text>
</comment>
<protein>
    <recommendedName>
        <fullName evidence="12">Calcium uniporter protein C-terminal domain-containing protein</fullName>
    </recommendedName>
</protein>
<sequence>MLKISRISTAIKRARLTSPSSSQLELERPQNPESFENPASSKTMAFRKTLAKIYSQIRAPVAATASSAALRRRMLPESNMEDGLLRRILQRRPIFQAAVPPDRWLPTGDRLIERIRGLNRDRIRFDCLAPPPMSAEEEAKGRVSLEEVKKVLRASQMEAVRARLREIPSSSIPHSDFLDICCEASGSQQGIGIAKALDESGAVIVLGNVVFLRPDQVVKAIESVVKPSGRERHEELEEMEQKKAEIDTKAEALVRRELWCGLGLLLLQTGGFMRLTFWELSWDVMEPICFFVTSFYFMAGYAFFLRTSRDPSFEGFFESRFAAKQKRLMRARGFDAQRFDELRRAFGRQRRAPALPCCDCHKGSTLLAAPQ</sequence>
<dbReference type="OrthoDB" id="278338at2759"/>